<keyword evidence="1" id="KW-1133">Transmembrane helix</keyword>
<dbReference type="InterPro" id="IPR026268">
    <property type="entry name" value="RseC"/>
</dbReference>
<keyword evidence="1" id="KW-0812">Transmembrane</keyword>
<dbReference type="PANTHER" id="PTHR35867:SF1">
    <property type="entry name" value="PROTEIN RSEC"/>
    <property type="match status" value="1"/>
</dbReference>
<proteinExistence type="predicted"/>
<dbReference type="Pfam" id="PF04246">
    <property type="entry name" value="RseC_MucC"/>
    <property type="match status" value="1"/>
</dbReference>
<dbReference type="PANTHER" id="PTHR35867">
    <property type="entry name" value="PROTEIN RSEC"/>
    <property type="match status" value="1"/>
</dbReference>
<reference evidence="2 3" key="1">
    <citation type="journal article" date="2018" name="Nat. Biotechnol.">
        <title>A standardized bacterial taxonomy based on genome phylogeny substantially revises the tree of life.</title>
        <authorList>
            <person name="Parks D.H."/>
            <person name="Chuvochina M."/>
            <person name="Waite D.W."/>
            <person name="Rinke C."/>
            <person name="Skarshewski A."/>
            <person name="Chaumeil P.A."/>
            <person name="Hugenholtz P."/>
        </authorList>
    </citation>
    <scope>NUCLEOTIDE SEQUENCE [LARGE SCALE GENOMIC DNA]</scope>
    <source>
        <strain evidence="2">UBA7921</strain>
    </source>
</reference>
<keyword evidence="1" id="KW-0472">Membrane</keyword>
<dbReference type="PIRSF" id="PIRSF004923">
    <property type="entry name" value="RseC"/>
    <property type="match status" value="1"/>
</dbReference>
<dbReference type="Proteomes" id="UP000262454">
    <property type="component" value="Unassembled WGS sequence"/>
</dbReference>
<evidence type="ECO:0008006" key="4">
    <source>
        <dbReference type="Google" id="ProtNLM"/>
    </source>
</evidence>
<evidence type="ECO:0000313" key="3">
    <source>
        <dbReference type="Proteomes" id="UP000262454"/>
    </source>
</evidence>
<dbReference type="EMBL" id="DMCX01000039">
    <property type="protein sequence ID" value="HAF08247.1"/>
    <property type="molecule type" value="Genomic_DNA"/>
</dbReference>
<dbReference type="AlphaFoldDB" id="A0A348MMH1"/>
<evidence type="ECO:0000313" key="2">
    <source>
        <dbReference type="EMBL" id="HAF08247.1"/>
    </source>
</evidence>
<organism evidence="2 3">
    <name type="scientific">candidate division WOR-3 bacterium</name>
    <dbReference type="NCBI Taxonomy" id="2052148"/>
    <lineage>
        <taxon>Bacteria</taxon>
        <taxon>Bacteria division WOR-3</taxon>
    </lineage>
</organism>
<comment type="caution">
    <text evidence="2">The sequence shown here is derived from an EMBL/GenBank/DDBJ whole genome shotgun (WGS) entry which is preliminary data.</text>
</comment>
<evidence type="ECO:0000256" key="1">
    <source>
        <dbReference type="SAM" id="Phobius"/>
    </source>
</evidence>
<name>A0A348MMH1_UNCW3</name>
<dbReference type="InterPro" id="IPR007359">
    <property type="entry name" value="SigmaE_reg_RseC_MucC"/>
</dbReference>
<sequence>MEEKILGEVFDIKDGKIFVKIKLLSACSSCSHSQECAIFSKDQNKIVESENISGEKVEKGDIVELMIERKKILLLSFVFYIVPTILIFIFSLVGYSLKKGEGMVAIFAFIGFLISILTIFIFNKNKKEEFNHKIVRVLK</sequence>
<protein>
    <recommendedName>
        <fullName evidence="4">Fis family transcriptional regulator</fullName>
    </recommendedName>
</protein>
<feature type="transmembrane region" description="Helical" evidence="1">
    <location>
        <begin position="103"/>
        <end position="123"/>
    </location>
</feature>
<accession>A0A348MMH1</accession>
<gene>
    <name evidence="2" type="ORF">DCG82_07575</name>
</gene>
<feature type="transmembrane region" description="Helical" evidence="1">
    <location>
        <begin position="72"/>
        <end position="97"/>
    </location>
</feature>